<evidence type="ECO:0000256" key="7">
    <source>
        <dbReference type="ARBA" id="ARBA00023163"/>
    </source>
</evidence>
<evidence type="ECO:0000256" key="4">
    <source>
        <dbReference type="ARBA" id="ARBA00020631"/>
    </source>
</evidence>
<feature type="region of interest" description="Disordered" evidence="11">
    <location>
        <begin position="1"/>
        <end position="74"/>
    </location>
</feature>
<evidence type="ECO:0000256" key="1">
    <source>
        <dbReference type="ARBA" id="ARBA00004123"/>
    </source>
</evidence>
<comment type="similarity">
    <text evidence="2 10">Belongs to the Mediator complex subunit 7 family.</text>
</comment>
<gene>
    <name evidence="12" type="primary">MED7</name>
    <name evidence="12" type="ORF">VE01_10497</name>
</gene>
<comment type="subcellular location">
    <subcellularLocation>
        <location evidence="1 10">Nucleus</location>
    </subcellularLocation>
</comment>
<dbReference type="OrthoDB" id="10253553at2759"/>
<evidence type="ECO:0000256" key="11">
    <source>
        <dbReference type="SAM" id="MobiDB-lite"/>
    </source>
</evidence>
<dbReference type="InterPro" id="IPR009244">
    <property type="entry name" value="Mediatior_Med7"/>
</dbReference>
<keyword evidence="7 10" id="KW-0804">Transcription</keyword>
<dbReference type="EMBL" id="KV460291">
    <property type="protein sequence ID" value="OBT91442.1"/>
    <property type="molecule type" value="Genomic_DNA"/>
</dbReference>
<dbReference type="InterPro" id="IPR037212">
    <property type="entry name" value="Med7/Med21-like"/>
</dbReference>
<keyword evidence="8 10" id="KW-0539">Nucleus</keyword>
<dbReference type="Proteomes" id="UP000091956">
    <property type="component" value="Unassembled WGS sequence"/>
</dbReference>
<dbReference type="PANTHER" id="PTHR21428:SF11">
    <property type="entry name" value="MEDIATOR OF RNA POLYMERASE II TRANSCRIPTION SUBUNIT 7"/>
    <property type="match status" value="1"/>
</dbReference>
<organism evidence="12 13">
    <name type="scientific">Pseudogymnoascus verrucosus</name>
    <dbReference type="NCBI Taxonomy" id="342668"/>
    <lineage>
        <taxon>Eukaryota</taxon>
        <taxon>Fungi</taxon>
        <taxon>Dikarya</taxon>
        <taxon>Ascomycota</taxon>
        <taxon>Pezizomycotina</taxon>
        <taxon>Leotiomycetes</taxon>
        <taxon>Thelebolales</taxon>
        <taxon>Thelebolaceae</taxon>
        <taxon>Pseudogymnoascus</taxon>
    </lineage>
</organism>
<evidence type="ECO:0000256" key="3">
    <source>
        <dbReference type="ARBA" id="ARBA00011837"/>
    </source>
</evidence>
<feature type="compositionally biased region" description="Basic and acidic residues" evidence="11">
    <location>
        <begin position="37"/>
        <end position="57"/>
    </location>
</feature>
<name>A0A1B8G6I8_9PEZI</name>
<dbReference type="GO" id="GO:0003712">
    <property type="term" value="F:transcription coregulator activity"/>
    <property type="evidence" value="ECO:0007669"/>
    <property type="project" value="InterPro"/>
</dbReference>
<evidence type="ECO:0000256" key="6">
    <source>
        <dbReference type="ARBA" id="ARBA00023159"/>
    </source>
</evidence>
<dbReference type="AlphaFoldDB" id="A0A1B8G6I8"/>
<evidence type="ECO:0000256" key="2">
    <source>
        <dbReference type="ARBA" id="ARBA00009994"/>
    </source>
</evidence>
<dbReference type="Gene3D" id="6.10.140.1520">
    <property type="match status" value="1"/>
</dbReference>
<reference evidence="12 13" key="1">
    <citation type="submission" date="2016-03" db="EMBL/GenBank/DDBJ databases">
        <title>Comparative genomics of Pseudogymnoascus destructans, the fungus causing white-nose syndrome of bats.</title>
        <authorList>
            <person name="Palmer J.M."/>
            <person name="Drees K.P."/>
            <person name="Foster J.T."/>
            <person name="Lindner D.L."/>
        </authorList>
    </citation>
    <scope>NUCLEOTIDE SEQUENCE [LARGE SCALE GENOMIC DNA]</scope>
    <source>
        <strain evidence="12 13">UAMH 10579</strain>
    </source>
</reference>
<feature type="compositionally biased region" description="Polar residues" evidence="11">
    <location>
        <begin position="1"/>
        <end position="13"/>
    </location>
</feature>
<keyword evidence="6 10" id="KW-0010">Activator</keyword>
<dbReference type="GO" id="GO:0006357">
    <property type="term" value="P:regulation of transcription by RNA polymerase II"/>
    <property type="evidence" value="ECO:0007669"/>
    <property type="project" value="InterPro"/>
</dbReference>
<sequence length="255" mass="28610">MADQQQGNVQASAFPSPPPFYQHFTEENLARVAILRAGRESDSSQKDDSPKEPELRGDLQYLQPPEPPAEGTYRSFGDLYNLNDILPSLTEQGIEQLYSPPATPSGSGAGSDPQSHSDRTLILKRIAKSLLLNFLELMGIMSVNPEQYAEKIQDLRTLFINFHHLLNEYRPHQARESLILMMEAQLARSKAETNGIENMKTKVEGILAGLGQVNIAPEEAEEYKDIKKDLEEYDGAKDVWDELHREYGLVEPGKS</sequence>
<evidence type="ECO:0000256" key="9">
    <source>
        <dbReference type="ARBA" id="ARBA00025687"/>
    </source>
</evidence>
<dbReference type="GO" id="GO:0016592">
    <property type="term" value="C:mediator complex"/>
    <property type="evidence" value="ECO:0007669"/>
    <property type="project" value="InterPro"/>
</dbReference>
<evidence type="ECO:0000256" key="5">
    <source>
        <dbReference type="ARBA" id="ARBA00023015"/>
    </source>
</evidence>
<dbReference type="PANTHER" id="PTHR21428">
    <property type="entry name" value="MEDIATOR OF RNA POLYMERASE II TRANSCRIPTION SUBUNIT 7"/>
    <property type="match status" value="1"/>
</dbReference>
<proteinExistence type="inferred from homology"/>
<keyword evidence="5 10" id="KW-0805">Transcription regulation</keyword>
<dbReference type="SUPFAM" id="SSF140718">
    <property type="entry name" value="Mediator hinge subcomplex-like"/>
    <property type="match status" value="1"/>
</dbReference>
<comment type="function">
    <text evidence="9">Component of the Mediator complex, a coactivator involved in the regulated transcription of nearly all RNA polymerase II-dependent genes. Mediator functions as a bridge to convey information from gene-specific regulatory proteins to the basal RNA polymerase II transcription machinery. Mediator is recruited to promoters by direct interactions with regulatory proteins and serves as a scaffold for the assembly of a functional preinitiation complex with RNA polymerase II and the general transcription factors.</text>
</comment>
<dbReference type="GeneID" id="28843883"/>
<evidence type="ECO:0000256" key="10">
    <source>
        <dbReference type="RuleBase" id="RU364060"/>
    </source>
</evidence>
<comment type="subunit">
    <text evidence="3 10">Component of the Mediator complex.</text>
</comment>
<dbReference type="Gene3D" id="6.10.140.200">
    <property type="match status" value="1"/>
</dbReference>
<reference evidence="13" key="2">
    <citation type="journal article" date="2018" name="Nat. Commun.">
        <title>Extreme sensitivity to ultraviolet light in the fungal pathogen causing white-nose syndrome of bats.</title>
        <authorList>
            <person name="Palmer J.M."/>
            <person name="Drees K.P."/>
            <person name="Foster J.T."/>
            <person name="Lindner D.L."/>
        </authorList>
    </citation>
    <scope>NUCLEOTIDE SEQUENCE [LARGE SCALE GENOMIC DNA]</scope>
    <source>
        <strain evidence="13">UAMH 10579</strain>
    </source>
</reference>
<keyword evidence="13" id="KW-1185">Reference proteome</keyword>
<accession>A0A1B8G6I8</accession>
<dbReference type="InterPro" id="IPR044888">
    <property type="entry name" value="Mediatior_Med7_sf"/>
</dbReference>
<evidence type="ECO:0000313" key="12">
    <source>
        <dbReference type="EMBL" id="OBT91442.1"/>
    </source>
</evidence>
<protein>
    <recommendedName>
        <fullName evidence="4 10">Mediator of RNA polymerase II transcription subunit 7</fullName>
    </recommendedName>
</protein>
<dbReference type="RefSeq" id="XP_018125175.1">
    <property type="nucleotide sequence ID" value="XM_018279895.1"/>
</dbReference>
<dbReference type="GO" id="GO:0070847">
    <property type="term" value="C:core mediator complex"/>
    <property type="evidence" value="ECO:0007669"/>
    <property type="project" value="TreeGrafter"/>
</dbReference>
<dbReference type="STRING" id="342668.A0A1B8G6I8"/>
<evidence type="ECO:0000313" key="13">
    <source>
        <dbReference type="Proteomes" id="UP000091956"/>
    </source>
</evidence>
<feature type="region of interest" description="Disordered" evidence="11">
    <location>
        <begin position="96"/>
        <end position="117"/>
    </location>
</feature>
<evidence type="ECO:0000256" key="8">
    <source>
        <dbReference type="ARBA" id="ARBA00023242"/>
    </source>
</evidence>
<dbReference type="Pfam" id="PF05983">
    <property type="entry name" value="Med7"/>
    <property type="match status" value="1"/>
</dbReference>